<organism evidence="1 2">
    <name type="scientific">Nephila pilipes</name>
    <name type="common">Giant wood spider</name>
    <name type="synonym">Nephila maculata</name>
    <dbReference type="NCBI Taxonomy" id="299642"/>
    <lineage>
        <taxon>Eukaryota</taxon>
        <taxon>Metazoa</taxon>
        <taxon>Ecdysozoa</taxon>
        <taxon>Arthropoda</taxon>
        <taxon>Chelicerata</taxon>
        <taxon>Arachnida</taxon>
        <taxon>Araneae</taxon>
        <taxon>Araneomorphae</taxon>
        <taxon>Entelegynae</taxon>
        <taxon>Araneoidea</taxon>
        <taxon>Nephilidae</taxon>
        <taxon>Nephila</taxon>
    </lineage>
</organism>
<proteinExistence type="predicted"/>
<reference evidence="1" key="1">
    <citation type="submission" date="2020-08" db="EMBL/GenBank/DDBJ databases">
        <title>Multicomponent nature underlies the extraordinary mechanical properties of spider dragline silk.</title>
        <authorList>
            <person name="Kono N."/>
            <person name="Nakamura H."/>
            <person name="Mori M."/>
            <person name="Yoshida Y."/>
            <person name="Ohtoshi R."/>
            <person name="Malay A.D."/>
            <person name="Moran D.A.P."/>
            <person name="Tomita M."/>
            <person name="Numata K."/>
            <person name="Arakawa K."/>
        </authorList>
    </citation>
    <scope>NUCLEOTIDE SEQUENCE</scope>
</reference>
<accession>A0A8X6PBJ7</accession>
<dbReference type="EMBL" id="BMAW01019226">
    <property type="protein sequence ID" value="GFT62270.1"/>
    <property type="molecule type" value="Genomic_DNA"/>
</dbReference>
<keyword evidence="2" id="KW-1185">Reference proteome</keyword>
<dbReference type="AlphaFoldDB" id="A0A8X6PBJ7"/>
<dbReference type="Proteomes" id="UP000887013">
    <property type="component" value="Unassembled WGS sequence"/>
</dbReference>
<gene>
    <name evidence="1" type="ORF">NPIL_344131</name>
</gene>
<evidence type="ECO:0000313" key="1">
    <source>
        <dbReference type="EMBL" id="GFT62270.1"/>
    </source>
</evidence>
<evidence type="ECO:0000313" key="2">
    <source>
        <dbReference type="Proteomes" id="UP000887013"/>
    </source>
</evidence>
<name>A0A8X6PBJ7_NEPPI</name>
<comment type="caution">
    <text evidence="1">The sequence shown here is derived from an EMBL/GenBank/DDBJ whole genome shotgun (WGS) entry which is preliminary data.</text>
</comment>
<sequence>MILYDFETKLTTKEGKRGLFDFCLSRIRPFSVSLKYFLLPSTGSVDKNGRELLESTVKLLTICCRSCRLLGGARKSDPD</sequence>
<protein>
    <submittedName>
        <fullName evidence="1">Uncharacterized protein</fullName>
    </submittedName>
</protein>